<name>A0A9W9WLG7_9EURO</name>
<evidence type="ECO:0000256" key="1">
    <source>
        <dbReference type="ARBA" id="ARBA00004834"/>
    </source>
</evidence>
<dbReference type="Pfam" id="PF04616">
    <property type="entry name" value="Glyco_hydro_43"/>
    <property type="match status" value="1"/>
</dbReference>
<comment type="caution">
    <text evidence="10">The sequence shown here is derived from an EMBL/GenBank/DDBJ whole genome shotgun (WGS) entry which is preliminary data.</text>
</comment>
<dbReference type="InterPro" id="IPR006710">
    <property type="entry name" value="Glyco_hydro_43"/>
</dbReference>
<evidence type="ECO:0008006" key="12">
    <source>
        <dbReference type="Google" id="ProtNLM"/>
    </source>
</evidence>
<keyword evidence="3 9" id="KW-0732">Signal</keyword>
<organism evidence="10 11">
    <name type="scientific">Penicillium diatomitis</name>
    <dbReference type="NCBI Taxonomy" id="2819901"/>
    <lineage>
        <taxon>Eukaryota</taxon>
        <taxon>Fungi</taxon>
        <taxon>Dikarya</taxon>
        <taxon>Ascomycota</taxon>
        <taxon>Pezizomycotina</taxon>
        <taxon>Eurotiomycetes</taxon>
        <taxon>Eurotiomycetidae</taxon>
        <taxon>Eurotiales</taxon>
        <taxon>Aspergillaceae</taxon>
        <taxon>Penicillium</taxon>
    </lineage>
</organism>
<feature type="active site" description="Proton donor" evidence="6">
    <location>
        <position position="238"/>
    </location>
</feature>
<keyword evidence="11" id="KW-1185">Reference proteome</keyword>
<dbReference type="GO" id="GO:0004553">
    <property type="term" value="F:hydrolase activity, hydrolyzing O-glycosyl compounds"/>
    <property type="evidence" value="ECO:0007669"/>
    <property type="project" value="InterPro"/>
</dbReference>
<dbReference type="CDD" id="cd18831">
    <property type="entry name" value="GH43_AnAbnA-like"/>
    <property type="match status" value="1"/>
</dbReference>
<evidence type="ECO:0000256" key="6">
    <source>
        <dbReference type="PIRSR" id="PIRSR606710-1"/>
    </source>
</evidence>
<dbReference type="Proteomes" id="UP001148312">
    <property type="component" value="Unassembled WGS sequence"/>
</dbReference>
<dbReference type="InterPro" id="IPR050727">
    <property type="entry name" value="GH43_arabinanases"/>
</dbReference>
<feature type="site" description="Important for catalytic activity, responsible for pKa modulation of the active site Glu and correct orientation of both the proton donor and substrate" evidence="7">
    <location>
        <position position="180"/>
    </location>
</feature>
<evidence type="ECO:0000256" key="5">
    <source>
        <dbReference type="ARBA" id="ARBA00023295"/>
    </source>
</evidence>
<evidence type="ECO:0000256" key="4">
    <source>
        <dbReference type="ARBA" id="ARBA00022801"/>
    </source>
</evidence>
<accession>A0A9W9WLG7</accession>
<protein>
    <recommendedName>
        <fullName evidence="12">Arabinan endo-1,5-alpha-L-arabinosidase</fullName>
    </recommendedName>
</protein>
<dbReference type="AlphaFoldDB" id="A0A9W9WLG7"/>
<evidence type="ECO:0000256" key="2">
    <source>
        <dbReference type="ARBA" id="ARBA00009865"/>
    </source>
</evidence>
<dbReference type="RefSeq" id="XP_056786269.1">
    <property type="nucleotide sequence ID" value="XM_056938892.1"/>
</dbReference>
<gene>
    <name evidence="10" type="ORF">N7539_009297</name>
</gene>
<evidence type="ECO:0000256" key="9">
    <source>
        <dbReference type="SAM" id="SignalP"/>
    </source>
</evidence>
<evidence type="ECO:0000256" key="8">
    <source>
        <dbReference type="RuleBase" id="RU361187"/>
    </source>
</evidence>
<feature type="active site" description="Proton acceptor" evidence="6">
    <location>
        <position position="58"/>
    </location>
</feature>
<dbReference type="InterPro" id="IPR023296">
    <property type="entry name" value="Glyco_hydro_beta-prop_sf"/>
</dbReference>
<keyword evidence="4 8" id="KW-0378">Hydrolase</keyword>
<dbReference type="SUPFAM" id="SSF75005">
    <property type="entry name" value="Arabinanase/levansucrase/invertase"/>
    <property type="match status" value="1"/>
</dbReference>
<dbReference type="Gene3D" id="2.115.10.20">
    <property type="entry name" value="Glycosyl hydrolase domain, family 43"/>
    <property type="match status" value="1"/>
</dbReference>
<dbReference type="GeneID" id="81629142"/>
<comment type="pathway">
    <text evidence="1">Glycan metabolism; L-arabinan degradation.</text>
</comment>
<dbReference type="PANTHER" id="PTHR43301:SF5">
    <property type="entry name" value="ARABINAN ENDO-1,5-ALPHA-L-ARABINOSIDASE D-RELATED"/>
    <property type="match status" value="1"/>
</dbReference>
<reference evidence="10" key="2">
    <citation type="journal article" date="2023" name="IMA Fungus">
        <title>Comparative genomic study of the Penicillium genus elucidates a diverse pangenome and 15 lateral gene transfer events.</title>
        <authorList>
            <person name="Petersen C."/>
            <person name="Sorensen T."/>
            <person name="Nielsen M.R."/>
            <person name="Sondergaard T.E."/>
            <person name="Sorensen J.L."/>
            <person name="Fitzpatrick D.A."/>
            <person name="Frisvad J.C."/>
            <person name="Nielsen K.L."/>
        </authorList>
    </citation>
    <scope>NUCLEOTIDE SEQUENCE</scope>
    <source>
        <strain evidence="10">IBT 30728</strain>
    </source>
</reference>
<evidence type="ECO:0000256" key="7">
    <source>
        <dbReference type="PIRSR" id="PIRSR606710-2"/>
    </source>
</evidence>
<keyword evidence="5 8" id="KW-0326">Glycosidase</keyword>
<evidence type="ECO:0000256" key="3">
    <source>
        <dbReference type="ARBA" id="ARBA00022729"/>
    </source>
</evidence>
<dbReference type="GO" id="GO:0005975">
    <property type="term" value="P:carbohydrate metabolic process"/>
    <property type="evidence" value="ECO:0007669"/>
    <property type="project" value="InterPro"/>
</dbReference>
<sequence length="425" mass="47181">MVHYWQCLLVGVLLKRLVEASQPSLPSGTPDGQPRLSQVYETTTAIPLPNVGNLQVHDPNIIFWDDHYYLFKGGQYIPFFKAANMSGPWSQVGTVLEGESIIHQGNSNRSRPWAPTTVERNGTFYCYYTLSTSGSQKSAIGVATSTTLDESSWIDHGAVIRTGVGNGSDIWPFTVTNAIDASFVQDNLTGKAYLNYGSFWHDIWQVPLTDDWLSIESPQKPDARQLTFIPHEAVRPQEGSWMSSRDGYYYVWFSHGRCCNFDKRGFPDRGNEYSIRVGRSRDVRGPFVDRTGKSLLDGGGTIVYASNHGLVYAPGGVGVLSGSSSTLDILYYHYLNTSVGFRDDQAQLGYSYLQYDHGWPVVLDGIVAQSGAARALRLLDPWSITFCFGECALGLNPHLCDSLTDVSPSRVLVLRHLQRVESDLP</sequence>
<feature type="signal peptide" evidence="9">
    <location>
        <begin position="1"/>
        <end position="20"/>
    </location>
</feature>
<comment type="similarity">
    <text evidence="2 8">Belongs to the glycosyl hydrolase 43 family.</text>
</comment>
<evidence type="ECO:0000313" key="10">
    <source>
        <dbReference type="EMBL" id="KAJ5469679.1"/>
    </source>
</evidence>
<evidence type="ECO:0000313" key="11">
    <source>
        <dbReference type="Proteomes" id="UP001148312"/>
    </source>
</evidence>
<feature type="chain" id="PRO_5040996038" description="Arabinan endo-1,5-alpha-L-arabinosidase" evidence="9">
    <location>
        <begin position="21"/>
        <end position="425"/>
    </location>
</feature>
<dbReference type="PANTHER" id="PTHR43301">
    <property type="entry name" value="ARABINAN ENDO-1,5-ALPHA-L-ARABINOSIDASE"/>
    <property type="match status" value="1"/>
</dbReference>
<dbReference type="EMBL" id="JAPWDQ010000015">
    <property type="protein sequence ID" value="KAJ5469679.1"/>
    <property type="molecule type" value="Genomic_DNA"/>
</dbReference>
<reference evidence="10" key="1">
    <citation type="submission" date="2022-12" db="EMBL/GenBank/DDBJ databases">
        <authorList>
            <person name="Petersen C."/>
        </authorList>
    </citation>
    <scope>NUCLEOTIDE SEQUENCE</scope>
    <source>
        <strain evidence="10">IBT 30728</strain>
    </source>
</reference>
<proteinExistence type="inferred from homology"/>